<feature type="transmembrane region" description="Helical" evidence="12">
    <location>
        <begin position="467"/>
        <end position="485"/>
    </location>
</feature>
<comment type="subcellular location">
    <subcellularLocation>
        <location evidence="1">Cell inner membrane</location>
        <topology evidence="1">Multi-pass membrane protein</topology>
    </subcellularLocation>
</comment>
<evidence type="ECO:0000256" key="10">
    <source>
        <dbReference type="ARBA" id="ARBA00022989"/>
    </source>
</evidence>
<evidence type="ECO:0000313" key="15">
    <source>
        <dbReference type="Proteomes" id="UP000239917"/>
    </source>
</evidence>
<evidence type="ECO:0000256" key="8">
    <source>
        <dbReference type="ARBA" id="ARBA00022679"/>
    </source>
</evidence>
<evidence type="ECO:0000256" key="5">
    <source>
        <dbReference type="ARBA" id="ARBA00022475"/>
    </source>
</evidence>
<keyword evidence="7" id="KW-0328">Glycosyltransferase</keyword>
<protein>
    <recommendedName>
        <fullName evidence="4">Glucans biosynthesis glucosyltransferase H</fullName>
    </recommendedName>
</protein>
<reference evidence="14 15" key="1">
    <citation type="submission" date="2018-01" db="EMBL/GenBank/DDBJ databases">
        <title>Complete genome sequences of the type strains of Marinobacter flavimaris and Marinobacter maroccanus.</title>
        <authorList>
            <person name="Palau M."/>
            <person name="Boujida N."/>
            <person name="Manresa A."/>
            <person name="Minana-Galbis D."/>
        </authorList>
    </citation>
    <scope>NUCLEOTIDE SEQUENCE [LARGE SCALE GENOMIC DNA]</scope>
    <source>
        <strain evidence="14 15">N4</strain>
    </source>
</reference>
<comment type="caution">
    <text evidence="14">The sequence shown here is derived from an EMBL/GenBank/DDBJ whole genome shotgun (WGS) entry which is preliminary data.</text>
</comment>
<feature type="transmembrane region" description="Helical" evidence="12">
    <location>
        <begin position="432"/>
        <end position="455"/>
    </location>
</feature>
<dbReference type="OrthoDB" id="9775281at2"/>
<dbReference type="GO" id="GO:0005886">
    <property type="term" value="C:plasma membrane"/>
    <property type="evidence" value="ECO:0007669"/>
    <property type="project" value="UniProtKB-SubCell"/>
</dbReference>
<dbReference type="Pfam" id="PF13632">
    <property type="entry name" value="Glyco_trans_2_3"/>
    <property type="match status" value="1"/>
</dbReference>
<dbReference type="NCBIfam" id="NF003962">
    <property type="entry name" value="PRK05454.2-5"/>
    <property type="match status" value="1"/>
</dbReference>
<dbReference type="CDD" id="cd04191">
    <property type="entry name" value="Glucan_BSP_MdoH"/>
    <property type="match status" value="1"/>
</dbReference>
<dbReference type="GO" id="GO:0016758">
    <property type="term" value="F:hexosyltransferase activity"/>
    <property type="evidence" value="ECO:0007669"/>
    <property type="project" value="TreeGrafter"/>
</dbReference>
<feature type="transmembrane region" description="Helical" evidence="12">
    <location>
        <begin position="377"/>
        <end position="398"/>
    </location>
</feature>
<dbReference type="SUPFAM" id="SSF53448">
    <property type="entry name" value="Nucleotide-diphospho-sugar transferases"/>
    <property type="match status" value="1"/>
</dbReference>
<dbReference type="PANTHER" id="PTHR43867">
    <property type="entry name" value="CELLULOSE SYNTHASE CATALYTIC SUBUNIT A [UDP-FORMING]"/>
    <property type="match status" value="1"/>
</dbReference>
<keyword evidence="15" id="KW-1185">Reference proteome</keyword>
<keyword evidence="9 12" id="KW-0812">Transmembrane</keyword>
<feature type="transmembrane region" description="Helical" evidence="12">
    <location>
        <begin position="24"/>
        <end position="42"/>
    </location>
</feature>
<feature type="transmembrane region" description="Helical" evidence="12">
    <location>
        <begin position="546"/>
        <end position="567"/>
    </location>
</feature>
<keyword evidence="11 12" id="KW-0472">Membrane</keyword>
<proteinExistence type="inferred from homology"/>
<dbReference type="InterPro" id="IPR029044">
    <property type="entry name" value="Nucleotide-diphossugar_trans"/>
</dbReference>
<dbReference type="EMBL" id="PSSX01000005">
    <property type="protein sequence ID" value="PPI84692.1"/>
    <property type="molecule type" value="Genomic_DNA"/>
</dbReference>
<evidence type="ECO:0000256" key="6">
    <source>
        <dbReference type="ARBA" id="ARBA00022519"/>
    </source>
</evidence>
<sequence>MAEVPGATLSRDNRWRHIAFARRSLLILFVLGQTAVASYYLLWVLPYHGGTWLELGMTALFAILYAWIAVGFWTAVFGFVLRLTGGDRHGLLRRHTPEALAATPLAKTAILLPIYHEPVQWTLSGLKAVYRDIERTGRIEHFEFYILSDSRDPDVWLEEQRRWHELARELGAEGRLFYRRRPVNLNYKSGNVADFLRRWGRRCKYMVVLDADSLLSGDTVVRMVQLMEREPGFGILQTNPTIINGKSLFARVQQFANRFYSTLFATGLAAIQMGDAAFWGHNAILRIEPFMKHCGLPKLGGFGIFGGPIMSHDFVEAAFMGRAGYEVWLETGLGNSFEESPPTLADELSRDNRWAKGNLQHLWVMFREPGLRFAHRMAFLNGVMAYLASPLWFAFLVLTTLEAARMTLAPIEYFPEGHQGPFPLWPEWRPDWALVLALSTFALLFLPKFLAILDAVLHRYTREFGGFLRLFASVLLEIVISILLAPVRMWAHSRYVVAALLNLSLSWSGQNRTEETTWRQALVTQFPGMLVGGCWSAFALSLDKLFFLWSLPVAIPLLVAAPTAVYLSRIGPGSVLKVWGLLRIPEEREPPLPLLDDARTFRSEPVCDSVWSPFEQAVLNPGLNRLHRALAKDHRRGTRSEALMAAVDRCLENGPAMMSRAELSGLARDSQSLADLHNGAWRAPERSYWGQCITRRIHEQASGQE</sequence>
<dbReference type="RefSeq" id="WP_104321474.1">
    <property type="nucleotide sequence ID" value="NZ_PSSX01000005.1"/>
</dbReference>
<evidence type="ECO:0000256" key="3">
    <source>
        <dbReference type="ARBA" id="ARBA00009337"/>
    </source>
</evidence>
<evidence type="ECO:0000256" key="11">
    <source>
        <dbReference type="ARBA" id="ARBA00023136"/>
    </source>
</evidence>
<dbReference type="Gene3D" id="3.90.550.10">
    <property type="entry name" value="Spore Coat Polysaccharide Biosynthesis Protein SpsA, Chain A"/>
    <property type="match status" value="1"/>
</dbReference>
<evidence type="ECO:0000256" key="7">
    <source>
        <dbReference type="ARBA" id="ARBA00022676"/>
    </source>
</evidence>
<keyword evidence="5" id="KW-1003">Cell membrane</keyword>
<name>A0A2S5ZBV3_9GAMM</name>
<feature type="transmembrane region" description="Helical" evidence="12">
    <location>
        <begin position="62"/>
        <end position="84"/>
    </location>
</feature>
<evidence type="ECO:0000259" key="13">
    <source>
        <dbReference type="Pfam" id="PF13632"/>
    </source>
</evidence>
<comment type="pathway">
    <text evidence="2">Glycan metabolism; osmoregulated periplasmic glucan (OPG) biosynthesis.</text>
</comment>
<evidence type="ECO:0000256" key="1">
    <source>
        <dbReference type="ARBA" id="ARBA00004429"/>
    </source>
</evidence>
<keyword evidence="8 14" id="KW-0808">Transferase</keyword>
<keyword evidence="10 12" id="KW-1133">Transmembrane helix</keyword>
<dbReference type="PANTHER" id="PTHR43867:SF5">
    <property type="entry name" value="GLUCANS BIOSYNTHESIS GLUCOSYLTRANSFERASE H"/>
    <property type="match status" value="1"/>
</dbReference>
<dbReference type="NCBIfam" id="NF003958">
    <property type="entry name" value="PRK05454.2-1"/>
    <property type="match status" value="1"/>
</dbReference>
<evidence type="ECO:0000256" key="2">
    <source>
        <dbReference type="ARBA" id="ARBA00005001"/>
    </source>
</evidence>
<evidence type="ECO:0000313" key="14">
    <source>
        <dbReference type="EMBL" id="PPI84692.1"/>
    </source>
</evidence>
<comment type="similarity">
    <text evidence="3">Belongs to the glycosyltransferase 2 family. OpgH subfamily.</text>
</comment>
<evidence type="ECO:0000256" key="9">
    <source>
        <dbReference type="ARBA" id="ARBA00022692"/>
    </source>
</evidence>
<dbReference type="InterPro" id="IPR001173">
    <property type="entry name" value="Glyco_trans_2-like"/>
</dbReference>
<keyword evidence="6" id="KW-0997">Cell inner membrane</keyword>
<organism evidence="14 15">
    <name type="scientific">Marinobacter maroccanus</name>
    <dbReference type="NCBI Taxonomy" id="2055143"/>
    <lineage>
        <taxon>Bacteria</taxon>
        <taxon>Pseudomonadati</taxon>
        <taxon>Pseudomonadota</taxon>
        <taxon>Gammaproteobacteria</taxon>
        <taxon>Pseudomonadales</taxon>
        <taxon>Marinobacteraceae</taxon>
        <taxon>Marinobacter</taxon>
    </lineage>
</organism>
<dbReference type="AlphaFoldDB" id="A0A2S5ZBV3"/>
<evidence type="ECO:0000256" key="4">
    <source>
        <dbReference type="ARBA" id="ARBA00020585"/>
    </source>
</evidence>
<feature type="domain" description="Glycosyltransferase 2-like" evidence="13">
    <location>
        <begin position="207"/>
        <end position="444"/>
    </location>
</feature>
<dbReference type="InterPro" id="IPR050321">
    <property type="entry name" value="Glycosyltr_2/OpgH_subfam"/>
</dbReference>
<dbReference type="Proteomes" id="UP000239917">
    <property type="component" value="Unassembled WGS sequence"/>
</dbReference>
<accession>A0A2S5ZBV3</accession>
<evidence type="ECO:0000256" key="12">
    <source>
        <dbReference type="SAM" id="Phobius"/>
    </source>
</evidence>
<gene>
    <name evidence="14" type="ORF">KEHDKFFH_08270</name>
</gene>